<proteinExistence type="predicted"/>
<evidence type="ECO:0000256" key="1">
    <source>
        <dbReference type="SAM" id="MobiDB-lite"/>
    </source>
</evidence>
<evidence type="ECO:0000313" key="2">
    <source>
        <dbReference type="EMBL" id="CAG9858558.1"/>
    </source>
</evidence>
<accession>A0A9N9XNP7</accession>
<dbReference type="Proteomes" id="UP001153712">
    <property type="component" value="Chromosome 2"/>
</dbReference>
<protein>
    <submittedName>
        <fullName evidence="2">Uncharacterized protein</fullName>
    </submittedName>
</protein>
<evidence type="ECO:0000313" key="3">
    <source>
        <dbReference type="Proteomes" id="UP001153712"/>
    </source>
</evidence>
<dbReference type="EMBL" id="OU900095">
    <property type="protein sequence ID" value="CAG9858558.1"/>
    <property type="molecule type" value="Genomic_DNA"/>
</dbReference>
<dbReference type="AlphaFoldDB" id="A0A9N9XNP7"/>
<dbReference type="OrthoDB" id="6766058at2759"/>
<name>A0A9N9XNP7_PHYSR</name>
<gene>
    <name evidence="2" type="ORF">PHYEVI_LOCUS4947</name>
</gene>
<sequence>MYLNKPHKMISKLFVFGLVYLLGSTVCLKPNLDRKFDPQIRLIENVDFQVQAEELEERKAAGRSNILNVLEGIVEVLQTIIRFMNGVAKLDDIVTKIQELFKTFQKLFNVIAIISEVPIIGKPVAWVLSPLLSMIGRLVDNTPVFGTLLKQLIVGPEYPATPPPTTTTTAKPSVWGGLWGGPQAA</sequence>
<keyword evidence="3" id="KW-1185">Reference proteome</keyword>
<feature type="region of interest" description="Disordered" evidence="1">
    <location>
        <begin position="162"/>
        <end position="185"/>
    </location>
</feature>
<reference evidence="2" key="1">
    <citation type="submission" date="2022-01" db="EMBL/GenBank/DDBJ databases">
        <authorList>
            <person name="King R."/>
        </authorList>
    </citation>
    <scope>NUCLEOTIDE SEQUENCE</scope>
</reference>
<organism evidence="2 3">
    <name type="scientific">Phyllotreta striolata</name>
    <name type="common">Striped flea beetle</name>
    <name type="synonym">Crioceris striolata</name>
    <dbReference type="NCBI Taxonomy" id="444603"/>
    <lineage>
        <taxon>Eukaryota</taxon>
        <taxon>Metazoa</taxon>
        <taxon>Ecdysozoa</taxon>
        <taxon>Arthropoda</taxon>
        <taxon>Hexapoda</taxon>
        <taxon>Insecta</taxon>
        <taxon>Pterygota</taxon>
        <taxon>Neoptera</taxon>
        <taxon>Endopterygota</taxon>
        <taxon>Coleoptera</taxon>
        <taxon>Polyphaga</taxon>
        <taxon>Cucujiformia</taxon>
        <taxon>Chrysomeloidea</taxon>
        <taxon>Chrysomelidae</taxon>
        <taxon>Galerucinae</taxon>
        <taxon>Alticini</taxon>
        <taxon>Phyllotreta</taxon>
    </lineage>
</organism>